<dbReference type="InterPro" id="IPR052708">
    <property type="entry name" value="PxpC"/>
</dbReference>
<dbReference type="SUPFAM" id="SSF50891">
    <property type="entry name" value="Cyclophilin-like"/>
    <property type="match status" value="1"/>
</dbReference>
<dbReference type="NCBIfam" id="TIGR00724">
    <property type="entry name" value="urea_amlyse_rel"/>
    <property type="match status" value="1"/>
</dbReference>
<dbReference type="OrthoDB" id="9768696at2"/>
<feature type="domain" description="Carboxyltransferase" evidence="4">
    <location>
        <begin position="25"/>
        <end position="301"/>
    </location>
</feature>
<protein>
    <submittedName>
        <fullName evidence="5">Allophanate hydrolase</fullName>
    </submittedName>
</protein>
<gene>
    <name evidence="5" type="ORF">SAMN04488056_10165</name>
</gene>
<keyword evidence="6" id="KW-1185">Reference proteome</keyword>
<evidence type="ECO:0000256" key="2">
    <source>
        <dbReference type="ARBA" id="ARBA00022801"/>
    </source>
</evidence>
<dbReference type="Gene3D" id="2.40.100.10">
    <property type="entry name" value="Cyclophilin-like"/>
    <property type="match status" value="1"/>
</dbReference>
<sequence length="316" mass="33393">MNVIQIKNPGPMMTVQDLGRPGMLHAGVSRCGPMDTPSFRLANALVGNAEECSAIEFAMFGGTFVASSPVRIAVTGGMVDVKIDGMTVSPWESHWLQPQSQLTIGAMKGAVWGYLAISGGLNVPETLGSRSTHIRTGLGGLDGRCLQKDDIIELGEAIAAPLMVQSHPRIFNGDVIRVVPGPQADYFDDEAWQIFLGQPFTISAKRDRMAQSLEGPQLKAARGHDIVSDGTVFGSMQVPGSGQPLVLMAERQTTGGYPKIATVATVDLPKFAQTPTGASVRFVSISAEEAEDLLIADRQAIKASLAALAKKPDPAG</sequence>
<dbReference type="RefSeq" id="WP_090067707.1">
    <property type="nucleotide sequence ID" value="NZ_FOVR01000001.1"/>
</dbReference>
<keyword evidence="1" id="KW-0547">Nucleotide-binding</keyword>
<evidence type="ECO:0000313" key="5">
    <source>
        <dbReference type="EMBL" id="SFN48660.1"/>
    </source>
</evidence>
<proteinExistence type="predicted"/>
<keyword evidence="3" id="KW-0067">ATP-binding</keyword>
<dbReference type="AlphaFoldDB" id="A0A1I4ZFJ6"/>
<dbReference type="GO" id="GO:0005524">
    <property type="term" value="F:ATP binding"/>
    <property type="evidence" value="ECO:0007669"/>
    <property type="project" value="UniProtKB-KW"/>
</dbReference>
<dbReference type="Proteomes" id="UP000199236">
    <property type="component" value="Unassembled WGS sequence"/>
</dbReference>
<dbReference type="PANTHER" id="PTHR43309:SF5">
    <property type="entry name" value="5-OXOPROLINASE SUBUNIT C"/>
    <property type="match status" value="1"/>
</dbReference>
<dbReference type="SMART" id="SM00797">
    <property type="entry name" value="AHS2"/>
    <property type="match status" value="1"/>
</dbReference>
<dbReference type="STRING" id="655353.SAMN04488056_10165"/>
<accession>A0A1I4ZFJ6</accession>
<dbReference type="InterPro" id="IPR029000">
    <property type="entry name" value="Cyclophilin-like_dom_sf"/>
</dbReference>
<organism evidence="5 6">
    <name type="scientific">Cohaesibacter marisflavi</name>
    <dbReference type="NCBI Taxonomy" id="655353"/>
    <lineage>
        <taxon>Bacteria</taxon>
        <taxon>Pseudomonadati</taxon>
        <taxon>Pseudomonadota</taxon>
        <taxon>Alphaproteobacteria</taxon>
        <taxon>Hyphomicrobiales</taxon>
        <taxon>Cohaesibacteraceae</taxon>
    </lineage>
</organism>
<name>A0A1I4ZFJ6_9HYPH</name>
<keyword evidence="2 5" id="KW-0378">Hydrolase</keyword>
<evidence type="ECO:0000256" key="1">
    <source>
        <dbReference type="ARBA" id="ARBA00022741"/>
    </source>
</evidence>
<evidence type="ECO:0000313" key="6">
    <source>
        <dbReference type="Proteomes" id="UP000199236"/>
    </source>
</evidence>
<evidence type="ECO:0000256" key="3">
    <source>
        <dbReference type="ARBA" id="ARBA00022840"/>
    </source>
</evidence>
<dbReference type="InterPro" id="IPR003778">
    <property type="entry name" value="CT_A_B"/>
</dbReference>
<reference evidence="5 6" key="1">
    <citation type="submission" date="2016-10" db="EMBL/GenBank/DDBJ databases">
        <authorList>
            <person name="de Groot N.N."/>
        </authorList>
    </citation>
    <scope>NUCLEOTIDE SEQUENCE [LARGE SCALE GENOMIC DNA]</scope>
    <source>
        <strain evidence="5 6">CGMCC 1.9157</strain>
    </source>
</reference>
<dbReference type="Pfam" id="PF02626">
    <property type="entry name" value="CT_A_B"/>
    <property type="match status" value="1"/>
</dbReference>
<evidence type="ECO:0000259" key="4">
    <source>
        <dbReference type="SMART" id="SM00797"/>
    </source>
</evidence>
<dbReference type="PANTHER" id="PTHR43309">
    <property type="entry name" value="5-OXOPROLINASE SUBUNIT C"/>
    <property type="match status" value="1"/>
</dbReference>
<dbReference type="EMBL" id="FOVR01000001">
    <property type="protein sequence ID" value="SFN48660.1"/>
    <property type="molecule type" value="Genomic_DNA"/>
</dbReference>
<dbReference type="GO" id="GO:0016787">
    <property type="term" value="F:hydrolase activity"/>
    <property type="evidence" value="ECO:0007669"/>
    <property type="project" value="UniProtKB-KW"/>
</dbReference>